<dbReference type="CTD" id="20251818"/>
<dbReference type="STRING" id="225164.V4BPA4"/>
<dbReference type="InterPro" id="IPR036770">
    <property type="entry name" value="Ankyrin_rpt-contain_sf"/>
</dbReference>
<evidence type="ECO:0000256" key="1">
    <source>
        <dbReference type="ARBA" id="ARBA00022737"/>
    </source>
</evidence>
<evidence type="ECO:0000256" key="2">
    <source>
        <dbReference type="ARBA" id="ARBA00023043"/>
    </source>
</evidence>
<name>V4BPA4_LOTGI</name>
<sequence>DGSTPLMLATFGGKVQLVEYLLDVGADYTISNKHGNLVHAAVVSTGSIRFLDIVVNLGCDINMISNAGNSPLLLASRINKPEMCLYLINKGALLNQKDRFGETALSASIYFGCEENARLLIQHGADLDISD</sequence>
<keyword evidence="6" id="KW-1185">Reference proteome</keyword>
<dbReference type="EMBL" id="KB202325">
    <property type="protein sequence ID" value="ESO90804.1"/>
    <property type="molecule type" value="Genomic_DNA"/>
</dbReference>
<proteinExistence type="predicted"/>
<dbReference type="Pfam" id="PF12796">
    <property type="entry name" value="Ank_2"/>
    <property type="match status" value="1"/>
</dbReference>
<dbReference type="PROSITE" id="PS50297">
    <property type="entry name" value="ANK_REP_REGION"/>
    <property type="match status" value="3"/>
</dbReference>
<feature type="non-terminal residue" evidence="5">
    <location>
        <position position="131"/>
    </location>
</feature>
<evidence type="ECO:0000259" key="4">
    <source>
        <dbReference type="PROSITE" id="PS50175"/>
    </source>
</evidence>
<evidence type="ECO:0000313" key="5">
    <source>
        <dbReference type="EMBL" id="ESO90804.1"/>
    </source>
</evidence>
<accession>V4BPA4</accession>
<dbReference type="KEGG" id="lgi:LOTGIDRAFT_67415"/>
<feature type="domain" description="Peptidase A2" evidence="4">
    <location>
        <begin position="18"/>
        <end position="30"/>
    </location>
</feature>
<dbReference type="Gene3D" id="1.25.40.20">
    <property type="entry name" value="Ankyrin repeat-containing domain"/>
    <property type="match status" value="2"/>
</dbReference>
<dbReference type="SUPFAM" id="SSF48403">
    <property type="entry name" value="Ankyrin repeat"/>
    <property type="match status" value="1"/>
</dbReference>
<feature type="non-terminal residue" evidence="5">
    <location>
        <position position="1"/>
    </location>
</feature>
<feature type="repeat" description="ANK" evidence="3">
    <location>
        <begin position="100"/>
        <end position="131"/>
    </location>
</feature>
<organism evidence="5 6">
    <name type="scientific">Lottia gigantea</name>
    <name type="common">Giant owl limpet</name>
    <dbReference type="NCBI Taxonomy" id="225164"/>
    <lineage>
        <taxon>Eukaryota</taxon>
        <taxon>Metazoa</taxon>
        <taxon>Spiralia</taxon>
        <taxon>Lophotrochozoa</taxon>
        <taxon>Mollusca</taxon>
        <taxon>Gastropoda</taxon>
        <taxon>Patellogastropoda</taxon>
        <taxon>Lottioidea</taxon>
        <taxon>Lottiidae</taxon>
        <taxon>Lottia</taxon>
    </lineage>
</organism>
<dbReference type="Proteomes" id="UP000030746">
    <property type="component" value="Unassembled WGS sequence"/>
</dbReference>
<evidence type="ECO:0000256" key="3">
    <source>
        <dbReference type="PROSITE-ProRule" id="PRU00023"/>
    </source>
</evidence>
<dbReference type="OrthoDB" id="6080827at2759"/>
<dbReference type="GO" id="GO:0006508">
    <property type="term" value="P:proteolysis"/>
    <property type="evidence" value="ECO:0007669"/>
    <property type="project" value="InterPro"/>
</dbReference>
<dbReference type="PANTHER" id="PTHR24198:SF193">
    <property type="match status" value="1"/>
</dbReference>
<dbReference type="PROSITE" id="PS50175">
    <property type="entry name" value="ASP_PROT_RETROV"/>
    <property type="match status" value="1"/>
</dbReference>
<dbReference type="RefSeq" id="XP_009058409.1">
    <property type="nucleotide sequence ID" value="XM_009060161.1"/>
</dbReference>
<feature type="repeat" description="ANK" evidence="3">
    <location>
        <begin position="1"/>
        <end position="33"/>
    </location>
</feature>
<dbReference type="InterPro" id="IPR001995">
    <property type="entry name" value="Peptidase_A2_cat"/>
</dbReference>
<dbReference type="PANTHER" id="PTHR24198">
    <property type="entry name" value="ANKYRIN REPEAT AND PROTEIN KINASE DOMAIN-CONTAINING PROTEIN"/>
    <property type="match status" value="1"/>
</dbReference>
<dbReference type="PROSITE" id="PS50088">
    <property type="entry name" value="ANK_REPEAT"/>
    <property type="match status" value="3"/>
</dbReference>
<keyword evidence="1" id="KW-0677">Repeat</keyword>
<dbReference type="InterPro" id="IPR002110">
    <property type="entry name" value="Ankyrin_rpt"/>
</dbReference>
<dbReference type="OMA" id="WRETALH"/>
<gene>
    <name evidence="5" type="ORF">LOTGIDRAFT_67415</name>
</gene>
<dbReference type="GO" id="GO:0004190">
    <property type="term" value="F:aspartic-type endopeptidase activity"/>
    <property type="evidence" value="ECO:0007669"/>
    <property type="project" value="InterPro"/>
</dbReference>
<protein>
    <recommendedName>
        <fullName evidence="4">Peptidase A2 domain-containing protein</fullName>
    </recommendedName>
</protein>
<keyword evidence="2 3" id="KW-0040">ANK repeat</keyword>
<dbReference type="HOGENOM" id="CLU_1932805_0_0_1"/>
<dbReference type="Pfam" id="PF00023">
    <property type="entry name" value="Ank"/>
    <property type="match status" value="1"/>
</dbReference>
<feature type="repeat" description="ANK" evidence="3">
    <location>
        <begin position="67"/>
        <end position="99"/>
    </location>
</feature>
<dbReference type="AlphaFoldDB" id="V4BPA4"/>
<reference evidence="5 6" key="1">
    <citation type="journal article" date="2013" name="Nature">
        <title>Insights into bilaterian evolution from three spiralian genomes.</title>
        <authorList>
            <person name="Simakov O."/>
            <person name="Marletaz F."/>
            <person name="Cho S.J."/>
            <person name="Edsinger-Gonzales E."/>
            <person name="Havlak P."/>
            <person name="Hellsten U."/>
            <person name="Kuo D.H."/>
            <person name="Larsson T."/>
            <person name="Lv J."/>
            <person name="Arendt D."/>
            <person name="Savage R."/>
            <person name="Osoegawa K."/>
            <person name="de Jong P."/>
            <person name="Grimwood J."/>
            <person name="Chapman J.A."/>
            <person name="Shapiro H."/>
            <person name="Aerts A."/>
            <person name="Otillar R.P."/>
            <person name="Terry A.Y."/>
            <person name="Boore J.L."/>
            <person name="Grigoriev I.V."/>
            <person name="Lindberg D.R."/>
            <person name="Seaver E.C."/>
            <person name="Weisblat D.A."/>
            <person name="Putnam N.H."/>
            <person name="Rokhsar D.S."/>
        </authorList>
    </citation>
    <scope>NUCLEOTIDE SEQUENCE [LARGE SCALE GENOMIC DNA]</scope>
</reference>
<dbReference type="SMART" id="SM00248">
    <property type="entry name" value="ANK"/>
    <property type="match status" value="4"/>
</dbReference>
<evidence type="ECO:0000313" key="6">
    <source>
        <dbReference type="Proteomes" id="UP000030746"/>
    </source>
</evidence>
<dbReference type="GeneID" id="20251818"/>